<feature type="transmembrane region" description="Helical" evidence="1">
    <location>
        <begin position="87"/>
        <end position="104"/>
    </location>
</feature>
<feature type="transmembrane region" description="Helical" evidence="1">
    <location>
        <begin position="141"/>
        <end position="164"/>
    </location>
</feature>
<dbReference type="AlphaFoldDB" id="A0A0R2SDA4"/>
<protein>
    <recommendedName>
        <fullName evidence="4">DUF4386 domain-containing protein</fullName>
    </recommendedName>
</protein>
<organism evidence="2 3">
    <name type="scientific">OM182 bacterium BACL3 MAG-120507-bin80</name>
    <dbReference type="NCBI Taxonomy" id="1655577"/>
    <lineage>
        <taxon>Bacteria</taxon>
        <taxon>Pseudomonadati</taxon>
        <taxon>Pseudomonadota</taxon>
        <taxon>Gammaproteobacteria</taxon>
        <taxon>OMG group</taxon>
        <taxon>OM182 clade</taxon>
    </lineage>
</organism>
<reference evidence="2 3" key="1">
    <citation type="submission" date="2015-10" db="EMBL/GenBank/DDBJ databases">
        <title>Metagenome-Assembled Genomes uncover a global brackish microbiome.</title>
        <authorList>
            <person name="Hugerth L.W."/>
            <person name="Larsson J."/>
            <person name="Alneberg J."/>
            <person name="Lindh M.V."/>
            <person name="Legrand C."/>
            <person name="Pinhassi J."/>
            <person name="Andersson A.F."/>
        </authorList>
    </citation>
    <scope>NUCLEOTIDE SEQUENCE [LARGE SCALE GENOMIC DNA]</scope>
    <source>
        <strain evidence="2">BACL4 MAG-120507-bin80</strain>
    </source>
</reference>
<gene>
    <name evidence="2" type="ORF">ABR69_05835</name>
</gene>
<evidence type="ECO:0000256" key="1">
    <source>
        <dbReference type="SAM" id="Phobius"/>
    </source>
</evidence>
<keyword evidence="1" id="KW-0472">Membrane</keyword>
<accession>A0A0R2SDA4</accession>
<feature type="transmembrane region" description="Helical" evidence="1">
    <location>
        <begin position="12"/>
        <end position="31"/>
    </location>
</feature>
<keyword evidence="1" id="KW-1133">Transmembrane helix</keyword>
<dbReference type="EMBL" id="LIBB01000206">
    <property type="protein sequence ID" value="KRO71291.1"/>
    <property type="molecule type" value="Genomic_DNA"/>
</dbReference>
<keyword evidence="1" id="KW-0812">Transmembrane</keyword>
<evidence type="ECO:0000313" key="2">
    <source>
        <dbReference type="EMBL" id="KRO71291.1"/>
    </source>
</evidence>
<feature type="transmembrane region" description="Helical" evidence="1">
    <location>
        <begin position="176"/>
        <end position="196"/>
    </location>
</feature>
<dbReference type="Proteomes" id="UP000051934">
    <property type="component" value="Unassembled WGS sequence"/>
</dbReference>
<name>A0A0R2SDA4_9GAMM</name>
<comment type="caution">
    <text evidence="2">The sequence shown here is derived from an EMBL/GenBank/DDBJ whole genome shotgun (WGS) entry which is preliminary data.</text>
</comment>
<sequence length="244" mass="26430">MFSRNIQPAIFDLGYKAAFVFLITGVISLFLPLEAPAPTQSAAELWLNTEAVGYLFGWLNQVILMFSSSVVLLVAGLLIYSSAPLRAGAVWVLTLMSTLVYLMSKFLSLWSVPLTVKAISAENAVASSAQSILVTLGPNEAFGLVPSIDYLGFWLYGLIVLLLFRPLFRQSLSAKIAAIALLMYGILFHLVYVAVVVDLLGQSDVGDAFFLINFLVLIAVIALLFRFRGSRGDTIQPTLGSVAS</sequence>
<proteinExistence type="predicted"/>
<evidence type="ECO:0000313" key="3">
    <source>
        <dbReference type="Proteomes" id="UP000051934"/>
    </source>
</evidence>
<evidence type="ECO:0008006" key="4">
    <source>
        <dbReference type="Google" id="ProtNLM"/>
    </source>
</evidence>
<feature type="transmembrane region" description="Helical" evidence="1">
    <location>
        <begin position="208"/>
        <end position="227"/>
    </location>
</feature>
<feature type="transmembrane region" description="Helical" evidence="1">
    <location>
        <begin position="51"/>
        <end position="80"/>
    </location>
</feature>